<evidence type="ECO:0000256" key="7">
    <source>
        <dbReference type="ARBA" id="ARBA00022722"/>
    </source>
</evidence>
<evidence type="ECO:0000256" key="5">
    <source>
        <dbReference type="ARBA" id="ARBA00007383"/>
    </source>
</evidence>
<keyword evidence="11" id="KW-0464">Manganese</keyword>
<comment type="cofactor">
    <cofactor evidence="12">
        <name>Mn(2+)</name>
        <dbReference type="ChEBI" id="CHEBI:29035"/>
    </cofactor>
    <cofactor evidence="12">
        <name>Mg(2+)</name>
        <dbReference type="ChEBI" id="CHEBI:18420"/>
    </cofactor>
    <text evidence="12">Manganese or magnesium. Binds 1 divalent metal ion per monomer in the absence of substrate. May bind a second metal ion after substrate binding.</text>
</comment>
<dbReference type="SUPFAM" id="SSF53098">
    <property type="entry name" value="Ribonuclease H-like"/>
    <property type="match status" value="1"/>
</dbReference>
<evidence type="ECO:0000256" key="2">
    <source>
        <dbReference type="ARBA" id="ARBA00001946"/>
    </source>
</evidence>
<dbReference type="PANTHER" id="PTHR10954">
    <property type="entry name" value="RIBONUCLEASE H2 SUBUNIT A"/>
    <property type="match status" value="1"/>
</dbReference>
<organism evidence="15 16">
    <name type="scientific">Bifidobacterium crudilactis</name>
    <dbReference type="NCBI Taxonomy" id="327277"/>
    <lineage>
        <taxon>Bacteria</taxon>
        <taxon>Bacillati</taxon>
        <taxon>Actinomycetota</taxon>
        <taxon>Actinomycetes</taxon>
        <taxon>Bifidobacteriales</taxon>
        <taxon>Bifidobacteriaceae</taxon>
        <taxon>Bifidobacterium</taxon>
    </lineage>
</organism>
<dbReference type="InterPro" id="IPR001352">
    <property type="entry name" value="RNase_HII/HIII"/>
</dbReference>
<dbReference type="GO" id="GO:0006298">
    <property type="term" value="P:mismatch repair"/>
    <property type="evidence" value="ECO:0007669"/>
    <property type="project" value="TreeGrafter"/>
</dbReference>
<comment type="caution">
    <text evidence="15">The sequence shown here is derived from an EMBL/GenBank/DDBJ whole genome shotgun (WGS) entry which is preliminary data.</text>
</comment>
<reference evidence="15" key="2">
    <citation type="submission" date="2020-01" db="EMBL/GenBank/DDBJ databases">
        <authorList>
            <person name="Campanaro S."/>
        </authorList>
    </citation>
    <scope>NUCLEOTIDE SEQUENCE</scope>
    <source>
        <strain evidence="15">AS01afH2WH_6</strain>
    </source>
</reference>
<dbReference type="AlphaFoldDB" id="A0A971CXK6"/>
<dbReference type="EMBL" id="JAAXZR010000002">
    <property type="protein sequence ID" value="NLT78691.1"/>
    <property type="molecule type" value="Genomic_DNA"/>
</dbReference>
<proteinExistence type="inferred from homology"/>
<evidence type="ECO:0000256" key="4">
    <source>
        <dbReference type="ARBA" id="ARBA00004496"/>
    </source>
</evidence>
<dbReference type="RefSeq" id="WP_273171974.1">
    <property type="nucleotide sequence ID" value="NZ_JAAXZR010000002.1"/>
</dbReference>
<keyword evidence="6" id="KW-0963">Cytoplasm</keyword>
<feature type="domain" description="RNase H type-2" evidence="14">
    <location>
        <begin position="11"/>
        <end position="222"/>
    </location>
</feature>
<feature type="binding site" evidence="12">
    <location>
        <position position="136"/>
    </location>
    <ligand>
        <name>a divalent metal cation</name>
        <dbReference type="ChEBI" id="CHEBI:60240"/>
    </ligand>
</feature>
<evidence type="ECO:0000256" key="13">
    <source>
        <dbReference type="RuleBase" id="RU003515"/>
    </source>
</evidence>
<dbReference type="Gene3D" id="3.30.420.10">
    <property type="entry name" value="Ribonuclease H-like superfamily/Ribonuclease H"/>
    <property type="match status" value="1"/>
</dbReference>
<comment type="similarity">
    <text evidence="5 13">Belongs to the RNase HII family.</text>
</comment>
<dbReference type="GO" id="GO:0003723">
    <property type="term" value="F:RNA binding"/>
    <property type="evidence" value="ECO:0007669"/>
    <property type="project" value="UniProtKB-UniRule"/>
</dbReference>
<dbReference type="InterPro" id="IPR012337">
    <property type="entry name" value="RNaseH-like_sf"/>
</dbReference>
<evidence type="ECO:0000256" key="1">
    <source>
        <dbReference type="ARBA" id="ARBA00000077"/>
    </source>
</evidence>
<comment type="subcellular location">
    <subcellularLocation>
        <location evidence="4">Cytoplasm</location>
    </subcellularLocation>
</comment>
<dbReference type="InterPro" id="IPR036397">
    <property type="entry name" value="RNaseH_sf"/>
</dbReference>
<name>A0A971CXK6_9BIFI</name>
<evidence type="ECO:0000256" key="10">
    <source>
        <dbReference type="ARBA" id="ARBA00022801"/>
    </source>
</evidence>
<protein>
    <recommendedName>
        <fullName evidence="13">Ribonuclease</fullName>
        <ecNumber evidence="13">3.1.26.4</ecNumber>
    </recommendedName>
</protein>
<evidence type="ECO:0000259" key="14">
    <source>
        <dbReference type="PROSITE" id="PS51975"/>
    </source>
</evidence>
<evidence type="ECO:0000313" key="16">
    <source>
        <dbReference type="Proteomes" id="UP000767327"/>
    </source>
</evidence>
<gene>
    <name evidence="15" type="ORF">GXW98_00150</name>
</gene>
<evidence type="ECO:0000256" key="6">
    <source>
        <dbReference type="ARBA" id="ARBA00022490"/>
    </source>
</evidence>
<keyword evidence="7 12" id="KW-0540">Nuclease</keyword>
<dbReference type="GO" id="GO:0043137">
    <property type="term" value="P:DNA replication, removal of RNA primer"/>
    <property type="evidence" value="ECO:0007669"/>
    <property type="project" value="TreeGrafter"/>
</dbReference>
<keyword evidence="9 12" id="KW-0255">Endonuclease</keyword>
<dbReference type="InterPro" id="IPR022898">
    <property type="entry name" value="RNase_HII"/>
</dbReference>
<evidence type="ECO:0000256" key="8">
    <source>
        <dbReference type="ARBA" id="ARBA00022723"/>
    </source>
</evidence>
<dbReference type="InterPro" id="IPR024567">
    <property type="entry name" value="RNase_HII/HIII_dom"/>
</dbReference>
<dbReference type="GO" id="GO:0046872">
    <property type="term" value="F:metal ion binding"/>
    <property type="evidence" value="ECO:0007669"/>
    <property type="project" value="UniProtKB-KW"/>
</dbReference>
<evidence type="ECO:0000256" key="11">
    <source>
        <dbReference type="ARBA" id="ARBA00023211"/>
    </source>
</evidence>
<dbReference type="Pfam" id="PF01351">
    <property type="entry name" value="RNase_HII"/>
    <property type="match status" value="1"/>
</dbReference>
<dbReference type="EC" id="3.1.26.4" evidence="13"/>
<evidence type="ECO:0000256" key="3">
    <source>
        <dbReference type="ARBA" id="ARBA00004065"/>
    </source>
</evidence>
<dbReference type="CDD" id="cd07182">
    <property type="entry name" value="RNase_HII_bacteria_HII_like"/>
    <property type="match status" value="1"/>
</dbReference>
<evidence type="ECO:0000256" key="9">
    <source>
        <dbReference type="ARBA" id="ARBA00022759"/>
    </source>
</evidence>
<feature type="binding site" evidence="12">
    <location>
        <position position="18"/>
    </location>
    <ligand>
        <name>a divalent metal cation</name>
        <dbReference type="ChEBI" id="CHEBI:60240"/>
    </ligand>
</feature>
<dbReference type="GO" id="GO:0004523">
    <property type="term" value="F:RNA-DNA hybrid ribonuclease activity"/>
    <property type="evidence" value="ECO:0007669"/>
    <property type="project" value="UniProtKB-UniRule"/>
</dbReference>
<reference evidence="15" key="1">
    <citation type="journal article" date="2020" name="Biotechnol. Biofuels">
        <title>New insights from the biogas microbiome by comprehensive genome-resolved metagenomics of nearly 1600 species originating from multiple anaerobic digesters.</title>
        <authorList>
            <person name="Campanaro S."/>
            <person name="Treu L."/>
            <person name="Rodriguez-R L.M."/>
            <person name="Kovalovszki A."/>
            <person name="Ziels R.M."/>
            <person name="Maus I."/>
            <person name="Zhu X."/>
            <person name="Kougias P.G."/>
            <person name="Basile A."/>
            <person name="Luo G."/>
            <person name="Schluter A."/>
            <person name="Konstantinidis K.T."/>
            <person name="Angelidaki I."/>
        </authorList>
    </citation>
    <scope>NUCLEOTIDE SEQUENCE</scope>
    <source>
        <strain evidence="15">AS01afH2WH_6</strain>
    </source>
</reference>
<dbReference type="GO" id="GO:0005737">
    <property type="term" value="C:cytoplasm"/>
    <property type="evidence" value="ECO:0007669"/>
    <property type="project" value="UniProtKB-SubCell"/>
</dbReference>
<comment type="function">
    <text evidence="3 13">Endonuclease that specifically degrades the RNA of RNA-DNA hybrids.</text>
</comment>
<evidence type="ECO:0000313" key="15">
    <source>
        <dbReference type="EMBL" id="NLT78691.1"/>
    </source>
</evidence>
<dbReference type="PROSITE" id="PS51975">
    <property type="entry name" value="RNASE_H_2"/>
    <property type="match status" value="1"/>
</dbReference>
<evidence type="ECO:0000256" key="12">
    <source>
        <dbReference type="PROSITE-ProRule" id="PRU01319"/>
    </source>
</evidence>
<feature type="binding site" evidence="12">
    <location>
        <position position="17"/>
    </location>
    <ligand>
        <name>a divalent metal cation</name>
        <dbReference type="ChEBI" id="CHEBI:60240"/>
    </ligand>
</feature>
<keyword evidence="10 12" id="KW-0378">Hydrolase</keyword>
<comment type="cofactor">
    <cofactor evidence="2">
        <name>Mg(2+)</name>
        <dbReference type="ChEBI" id="CHEBI:18420"/>
    </cofactor>
</comment>
<dbReference type="Proteomes" id="UP000767327">
    <property type="component" value="Unassembled WGS sequence"/>
</dbReference>
<dbReference type="NCBIfam" id="NF000595">
    <property type="entry name" value="PRK00015.1-3"/>
    <property type="match status" value="1"/>
</dbReference>
<comment type="catalytic activity">
    <reaction evidence="1 12 13">
        <text>Endonucleolytic cleavage to 5'-phosphomonoester.</text>
        <dbReference type="EC" id="3.1.26.4"/>
    </reaction>
</comment>
<keyword evidence="8 12" id="KW-0479">Metal-binding</keyword>
<sequence>MEQALAAQHYDLIVGLDEVGRGALAGPVMVGAVGVRSTRLDKLAVTPGVADSKLLSPKKRESIVEALEAWSDAWAVGEASNAEIDEFGIMHALGMAALRGIAKLESALRANDEAAGQLSMCAILDGSFDYVSAVVDSFDAPDLMYPIDVVTMVKADQQCASVASASVIAKVTRDRVMMSLAKQPPYAPYGWENNKGYGSASHRETIARIGPSDLHRVSWHLC</sequence>
<dbReference type="GO" id="GO:0032299">
    <property type="term" value="C:ribonuclease H2 complex"/>
    <property type="evidence" value="ECO:0007669"/>
    <property type="project" value="TreeGrafter"/>
</dbReference>
<dbReference type="PANTHER" id="PTHR10954:SF18">
    <property type="entry name" value="RIBONUCLEASE HII"/>
    <property type="match status" value="1"/>
</dbReference>
<accession>A0A971CXK6</accession>